<dbReference type="AlphaFoldDB" id="A0A9X2ILW7"/>
<sequence>MTIELAHYMEEYLQYLAFQGRKPSTLKRYRYDLLDFCSWIRTTRADKLPLEQKEVSAAELELFFNELLYERRYHTRTIRRIHSVLRQLARYEASLGRSHLRPVLELEPPNLAETPLGEDEWLTAKEKSQLLHTLSSERGLSEQQLETFPFYRERNQLIVLLMLKYGLSLREVHHLSIRDVKFEANDILVRYEEPSRRLTLEDGDKQLAYRYFQTIPEPVRPRYHSTDPFFVAFDFKRKTFHWSYDDDEPKRMTVIAMQKMLRMEVKRAGLRKGISAQTLRNTYILEQLRQGMTSDELISRIGYTSPLSLKRYLQTVEEMSRKKKETVSEG</sequence>
<evidence type="ECO:0000259" key="6">
    <source>
        <dbReference type="PROSITE" id="PS51900"/>
    </source>
</evidence>
<dbReference type="InterPro" id="IPR010998">
    <property type="entry name" value="Integrase_recombinase_N"/>
</dbReference>
<dbReference type="SUPFAM" id="SSF56349">
    <property type="entry name" value="DNA breaking-rejoining enzymes"/>
    <property type="match status" value="1"/>
</dbReference>
<dbReference type="GO" id="GO:0006310">
    <property type="term" value="P:DNA recombination"/>
    <property type="evidence" value="ECO:0007669"/>
    <property type="project" value="UniProtKB-KW"/>
</dbReference>
<accession>A0A9X2ILW7</accession>
<dbReference type="GO" id="GO:0003677">
    <property type="term" value="F:DNA binding"/>
    <property type="evidence" value="ECO:0007669"/>
    <property type="project" value="UniProtKB-UniRule"/>
</dbReference>
<evidence type="ECO:0000313" key="8">
    <source>
        <dbReference type="Proteomes" id="UP001139179"/>
    </source>
</evidence>
<dbReference type="PROSITE" id="PS51898">
    <property type="entry name" value="TYR_RECOMBINASE"/>
    <property type="match status" value="1"/>
</dbReference>
<dbReference type="InterPro" id="IPR013762">
    <property type="entry name" value="Integrase-like_cat_sf"/>
</dbReference>
<keyword evidence="3" id="KW-0233">DNA recombination</keyword>
<evidence type="ECO:0000256" key="4">
    <source>
        <dbReference type="PROSITE-ProRule" id="PRU01248"/>
    </source>
</evidence>
<protein>
    <submittedName>
        <fullName evidence="7">Site-specific integrase</fullName>
    </submittedName>
</protein>
<keyword evidence="2 4" id="KW-0238">DNA-binding</keyword>
<keyword evidence="1" id="KW-0229">DNA integration</keyword>
<evidence type="ECO:0000256" key="2">
    <source>
        <dbReference type="ARBA" id="ARBA00023125"/>
    </source>
</evidence>
<evidence type="ECO:0000256" key="3">
    <source>
        <dbReference type="ARBA" id="ARBA00023172"/>
    </source>
</evidence>
<dbReference type="Gene3D" id="1.10.150.130">
    <property type="match status" value="1"/>
</dbReference>
<dbReference type="RefSeq" id="WP_251222092.1">
    <property type="nucleotide sequence ID" value="NZ_JAMBOL010000002.1"/>
</dbReference>
<gene>
    <name evidence="7" type="ORF">M3202_04240</name>
</gene>
<dbReference type="EMBL" id="JAMBOL010000002">
    <property type="protein sequence ID" value="MCM3713284.1"/>
    <property type="molecule type" value="Genomic_DNA"/>
</dbReference>
<proteinExistence type="predicted"/>
<feature type="domain" description="Core-binding (CB)" evidence="6">
    <location>
        <begin position="3"/>
        <end position="93"/>
    </location>
</feature>
<dbReference type="Gene3D" id="1.10.443.10">
    <property type="entry name" value="Intergrase catalytic core"/>
    <property type="match status" value="1"/>
</dbReference>
<dbReference type="InterPro" id="IPR002104">
    <property type="entry name" value="Integrase_catalytic"/>
</dbReference>
<dbReference type="Proteomes" id="UP001139179">
    <property type="component" value="Unassembled WGS sequence"/>
</dbReference>
<dbReference type="PROSITE" id="PS51900">
    <property type="entry name" value="CB"/>
    <property type="match status" value="1"/>
</dbReference>
<dbReference type="InterPro" id="IPR004107">
    <property type="entry name" value="Integrase_SAM-like_N"/>
</dbReference>
<name>A0A9X2ILW7_9BACI</name>
<evidence type="ECO:0000313" key="7">
    <source>
        <dbReference type="EMBL" id="MCM3713284.1"/>
    </source>
</evidence>
<dbReference type="InterPro" id="IPR044068">
    <property type="entry name" value="CB"/>
</dbReference>
<dbReference type="InterPro" id="IPR011010">
    <property type="entry name" value="DNA_brk_join_enz"/>
</dbReference>
<feature type="domain" description="Tyr recombinase" evidence="5">
    <location>
        <begin position="117"/>
        <end position="325"/>
    </location>
</feature>
<evidence type="ECO:0000259" key="5">
    <source>
        <dbReference type="PROSITE" id="PS51898"/>
    </source>
</evidence>
<comment type="caution">
    <text evidence="7">The sequence shown here is derived from an EMBL/GenBank/DDBJ whole genome shotgun (WGS) entry which is preliminary data.</text>
</comment>
<reference evidence="7" key="1">
    <citation type="submission" date="2022-05" db="EMBL/GenBank/DDBJ databases">
        <title>Comparative Genomics of Spacecraft Associated Microbes.</title>
        <authorList>
            <person name="Tran M.T."/>
            <person name="Wright A."/>
            <person name="Seuylemezian A."/>
            <person name="Eisen J."/>
            <person name="Coil D."/>
        </authorList>
    </citation>
    <scope>NUCLEOTIDE SEQUENCE</scope>
    <source>
        <strain evidence="7">214.1.1</strain>
    </source>
</reference>
<evidence type="ECO:0000256" key="1">
    <source>
        <dbReference type="ARBA" id="ARBA00022908"/>
    </source>
</evidence>
<dbReference type="GO" id="GO:0015074">
    <property type="term" value="P:DNA integration"/>
    <property type="evidence" value="ECO:0007669"/>
    <property type="project" value="UniProtKB-KW"/>
</dbReference>
<dbReference type="CDD" id="cd00397">
    <property type="entry name" value="DNA_BRE_C"/>
    <property type="match status" value="1"/>
</dbReference>
<dbReference type="Pfam" id="PF13495">
    <property type="entry name" value="Phage_int_SAM_4"/>
    <property type="match status" value="1"/>
</dbReference>
<organism evidence="7 8">
    <name type="scientific">Halalkalibacter oceani</name>
    <dbReference type="NCBI Taxonomy" id="1653776"/>
    <lineage>
        <taxon>Bacteria</taxon>
        <taxon>Bacillati</taxon>
        <taxon>Bacillota</taxon>
        <taxon>Bacilli</taxon>
        <taxon>Bacillales</taxon>
        <taxon>Bacillaceae</taxon>
        <taxon>Halalkalibacter</taxon>
    </lineage>
</organism>
<keyword evidence="8" id="KW-1185">Reference proteome</keyword>